<gene>
    <name evidence="2" type="ORF">SCHPADRAFT_515005</name>
</gene>
<reference evidence="2 3" key="1">
    <citation type="submission" date="2015-04" db="EMBL/GenBank/DDBJ databases">
        <title>Complete genome sequence of Schizopora paradoxa KUC8140, a cosmopolitan wood degrader in East Asia.</title>
        <authorList>
            <consortium name="DOE Joint Genome Institute"/>
            <person name="Min B."/>
            <person name="Park H."/>
            <person name="Jang Y."/>
            <person name="Kim J.-J."/>
            <person name="Kim K.H."/>
            <person name="Pangilinan J."/>
            <person name="Lipzen A."/>
            <person name="Riley R."/>
            <person name="Grigoriev I.V."/>
            <person name="Spatafora J.W."/>
            <person name="Choi I.-G."/>
        </authorList>
    </citation>
    <scope>NUCLEOTIDE SEQUENCE [LARGE SCALE GENOMIC DNA]</scope>
    <source>
        <strain evidence="2 3">KUC8140</strain>
    </source>
</reference>
<proteinExistence type="predicted"/>
<feature type="region of interest" description="Disordered" evidence="1">
    <location>
        <begin position="253"/>
        <end position="278"/>
    </location>
</feature>
<feature type="compositionally biased region" description="Basic and acidic residues" evidence="1">
    <location>
        <begin position="263"/>
        <end position="278"/>
    </location>
</feature>
<dbReference type="Proteomes" id="UP000053477">
    <property type="component" value="Unassembled WGS sequence"/>
</dbReference>
<dbReference type="EMBL" id="KQ086024">
    <property type="protein sequence ID" value="KLO10506.1"/>
    <property type="molecule type" value="Genomic_DNA"/>
</dbReference>
<keyword evidence="3" id="KW-1185">Reference proteome</keyword>
<name>A0A0H2S0I3_9AGAM</name>
<evidence type="ECO:0000313" key="2">
    <source>
        <dbReference type="EMBL" id="KLO10506.1"/>
    </source>
</evidence>
<evidence type="ECO:0000313" key="3">
    <source>
        <dbReference type="Proteomes" id="UP000053477"/>
    </source>
</evidence>
<protein>
    <submittedName>
        <fullName evidence="2">Uncharacterized protein</fullName>
    </submittedName>
</protein>
<dbReference type="AlphaFoldDB" id="A0A0H2S0I3"/>
<accession>A0A0H2S0I3</accession>
<dbReference type="InParanoid" id="A0A0H2S0I3"/>
<sequence>MMTLQEDERMQAFSWKDEEMGVVVGMIRVVVVVHAWPRPSAVHAFELERPPRTKTESRFEKIEKIETNEDRRIWWYGGLADGAEWMGWMNGDWFLWSTNERCAITFLAKTLSITHSRGFSFHKKSSKRRKAHLNRLTSPISSFQSATFGRLEPRTLLAKRPPSKPLTLPSTLMIISPSQHNYHFPAIQGDSNVLVFRILDQRRRSRIQVLPTRTPYSGSTLLPSVNLFPYRFALSSGRTHYPVFLILSSSSNEGTETSNAAGRYDDQIESTDAHFGRH</sequence>
<organism evidence="2 3">
    <name type="scientific">Schizopora paradoxa</name>
    <dbReference type="NCBI Taxonomy" id="27342"/>
    <lineage>
        <taxon>Eukaryota</taxon>
        <taxon>Fungi</taxon>
        <taxon>Dikarya</taxon>
        <taxon>Basidiomycota</taxon>
        <taxon>Agaricomycotina</taxon>
        <taxon>Agaricomycetes</taxon>
        <taxon>Hymenochaetales</taxon>
        <taxon>Schizoporaceae</taxon>
        <taxon>Schizopora</taxon>
    </lineage>
</organism>
<evidence type="ECO:0000256" key="1">
    <source>
        <dbReference type="SAM" id="MobiDB-lite"/>
    </source>
</evidence>